<dbReference type="CDD" id="cd10918">
    <property type="entry name" value="CE4_NodB_like_5s_6s"/>
    <property type="match status" value="1"/>
</dbReference>
<feature type="domain" description="NodB homology" evidence="4">
    <location>
        <begin position="108"/>
        <end position="270"/>
    </location>
</feature>
<evidence type="ECO:0000256" key="3">
    <source>
        <dbReference type="SAM" id="SignalP"/>
    </source>
</evidence>
<dbReference type="GO" id="GO:0016787">
    <property type="term" value="F:hydrolase activity"/>
    <property type="evidence" value="ECO:0007669"/>
    <property type="project" value="UniProtKB-KW"/>
</dbReference>
<proteinExistence type="predicted"/>
<keyword evidence="1 3" id="KW-0732">Signal</keyword>
<evidence type="ECO:0000313" key="6">
    <source>
        <dbReference type="Proteomes" id="UP001254848"/>
    </source>
</evidence>
<reference evidence="5 6" key="1">
    <citation type="submission" date="2023-07" db="EMBL/GenBank/DDBJ databases">
        <title>The novel representative of Negativicutes class, Anaeroselena agilis gen. nov. sp. nov.</title>
        <authorList>
            <person name="Prokofeva M.I."/>
            <person name="Elcheninov A.G."/>
            <person name="Klyukina A."/>
            <person name="Kublanov I.V."/>
            <person name="Frolov E.N."/>
            <person name="Podosokorskaya O.A."/>
        </authorList>
    </citation>
    <scope>NUCLEOTIDE SEQUENCE [LARGE SCALE GENOMIC DNA]</scope>
    <source>
        <strain evidence="5 6">4137-cl</strain>
    </source>
</reference>
<keyword evidence="5" id="KW-0378">Hydrolase</keyword>
<dbReference type="Gene3D" id="3.20.20.370">
    <property type="entry name" value="Glycoside hydrolase/deacetylase"/>
    <property type="match status" value="1"/>
</dbReference>
<dbReference type="InterPro" id="IPR011330">
    <property type="entry name" value="Glyco_hydro/deAcase_b/a-brl"/>
</dbReference>
<protein>
    <submittedName>
        <fullName evidence="5">Polysaccharide deacetylase family protein</fullName>
        <ecNumber evidence="5">3.-.-.-</ecNumber>
    </submittedName>
</protein>
<keyword evidence="6" id="KW-1185">Reference proteome</keyword>
<dbReference type="Proteomes" id="UP001254848">
    <property type="component" value="Unassembled WGS sequence"/>
</dbReference>
<organism evidence="5 6">
    <name type="scientific">Anaeroselena agilis</name>
    <dbReference type="NCBI Taxonomy" id="3063788"/>
    <lineage>
        <taxon>Bacteria</taxon>
        <taxon>Bacillati</taxon>
        <taxon>Bacillota</taxon>
        <taxon>Negativicutes</taxon>
        <taxon>Acetonemataceae</taxon>
        <taxon>Anaeroselena</taxon>
    </lineage>
</organism>
<dbReference type="EC" id="3.-.-.-" evidence="5"/>
<dbReference type="InterPro" id="IPR051398">
    <property type="entry name" value="Polysacch_Deacetylase"/>
</dbReference>
<gene>
    <name evidence="5" type="ORF">Q4T40_06190</name>
</gene>
<sequence>MVIYVAVVALAGVFWLGGCAASGGKPAAPAGGQTAKPAAAEQNRKMPPPAGVPVLMYHKIGGEKGNDAVISEALFISHMEFLHNNGYKTLSLAELEAYLDGRAELPPKPVVITFDDGYRDTYEIALPVLKKYGLKSTLFIPVADADRRLSWAELREMKAAGMEIGSHNYSHRELAAMTPARQAEEIGRSKEVLDRNLGQDSRYFCYPNGSYDAETLRLLKAKGFRLAVTIEPGWVKRGDTPLLLKRVWMGNGVDLKQFETRLTREDYPII</sequence>
<feature type="compositionally biased region" description="Low complexity" evidence="2">
    <location>
        <begin position="26"/>
        <end position="40"/>
    </location>
</feature>
<dbReference type="PANTHER" id="PTHR34216">
    <property type="match status" value="1"/>
</dbReference>
<name>A0ABU3NVI5_9FIRM</name>
<dbReference type="SUPFAM" id="SSF88713">
    <property type="entry name" value="Glycoside hydrolase/deacetylase"/>
    <property type="match status" value="1"/>
</dbReference>
<comment type="caution">
    <text evidence="5">The sequence shown here is derived from an EMBL/GenBank/DDBJ whole genome shotgun (WGS) entry which is preliminary data.</text>
</comment>
<feature type="region of interest" description="Disordered" evidence="2">
    <location>
        <begin position="26"/>
        <end position="46"/>
    </location>
</feature>
<accession>A0ABU3NVI5</accession>
<dbReference type="PANTHER" id="PTHR34216:SF7">
    <property type="entry name" value="POLY-BETA-1,6-N-ACETYL-D-GLUCOSAMINE N-DEACETYLASE"/>
    <property type="match status" value="1"/>
</dbReference>
<evidence type="ECO:0000259" key="4">
    <source>
        <dbReference type="PROSITE" id="PS51677"/>
    </source>
</evidence>
<dbReference type="RefSeq" id="WP_413779359.1">
    <property type="nucleotide sequence ID" value="NZ_JAUOZS010000001.1"/>
</dbReference>
<dbReference type="PROSITE" id="PS51677">
    <property type="entry name" value="NODB"/>
    <property type="match status" value="1"/>
</dbReference>
<evidence type="ECO:0000256" key="1">
    <source>
        <dbReference type="ARBA" id="ARBA00022729"/>
    </source>
</evidence>
<evidence type="ECO:0000256" key="2">
    <source>
        <dbReference type="SAM" id="MobiDB-lite"/>
    </source>
</evidence>
<dbReference type="Pfam" id="PF01522">
    <property type="entry name" value="Polysacc_deac_1"/>
    <property type="match status" value="1"/>
</dbReference>
<evidence type="ECO:0000313" key="5">
    <source>
        <dbReference type="EMBL" id="MDT8900826.1"/>
    </source>
</evidence>
<feature type="chain" id="PRO_5046629343" evidence="3">
    <location>
        <begin position="21"/>
        <end position="270"/>
    </location>
</feature>
<dbReference type="InterPro" id="IPR002509">
    <property type="entry name" value="NODB_dom"/>
</dbReference>
<dbReference type="EMBL" id="JAUOZS010000001">
    <property type="protein sequence ID" value="MDT8900826.1"/>
    <property type="molecule type" value="Genomic_DNA"/>
</dbReference>
<feature type="signal peptide" evidence="3">
    <location>
        <begin position="1"/>
        <end position="20"/>
    </location>
</feature>